<keyword evidence="3" id="KW-1185">Reference proteome</keyword>
<feature type="region of interest" description="Disordered" evidence="1">
    <location>
        <begin position="6"/>
        <end position="52"/>
    </location>
</feature>
<comment type="caution">
    <text evidence="2">The sequence shown here is derived from an EMBL/GenBank/DDBJ whole genome shotgun (WGS) entry which is preliminary data.</text>
</comment>
<dbReference type="AlphaFoldDB" id="A0A401NMC2"/>
<feature type="compositionally biased region" description="Basic and acidic residues" evidence="1">
    <location>
        <begin position="6"/>
        <end position="21"/>
    </location>
</feature>
<proteinExistence type="predicted"/>
<name>A0A401NMC2_SCYTO</name>
<reference evidence="2 3" key="1">
    <citation type="journal article" date="2018" name="Nat. Ecol. Evol.">
        <title>Shark genomes provide insights into elasmobranch evolution and the origin of vertebrates.</title>
        <authorList>
            <person name="Hara Y"/>
            <person name="Yamaguchi K"/>
            <person name="Onimaru K"/>
            <person name="Kadota M"/>
            <person name="Koyanagi M"/>
            <person name="Keeley SD"/>
            <person name="Tatsumi K"/>
            <person name="Tanaka K"/>
            <person name="Motone F"/>
            <person name="Kageyama Y"/>
            <person name="Nozu R"/>
            <person name="Adachi N"/>
            <person name="Nishimura O"/>
            <person name="Nakagawa R"/>
            <person name="Tanegashima C"/>
            <person name="Kiyatake I"/>
            <person name="Matsumoto R"/>
            <person name="Murakumo K"/>
            <person name="Nishida K"/>
            <person name="Terakita A"/>
            <person name="Kuratani S"/>
            <person name="Sato K"/>
            <person name="Hyodo S Kuraku.S."/>
        </authorList>
    </citation>
    <scope>NUCLEOTIDE SEQUENCE [LARGE SCALE GENOMIC DNA]</scope>
</reference>
<evidence type="ECO:0000313" key="2">
    <source>
        <dbReference type="EMBL" id="GCB62026.1"/>
    </source>
</evidence>
<organism evidence="2 3">
    <name type="scientific">Scyliorhinus torazame</name>
    <name type="common">Cloudy catshark</name>
    <name type="synonym">Catulus torazame</name>
    <dbReference type="NCBI Taxonomy" id="75743"/>
    <lineage>
        <taxon>Eukaryota</taxon>
        <taxon>Metazoa</taxon>
        <taxon>Chordata</taxon>
        <taxon>Craniata</taxon>
        <taxon>Vertebrata</taxon>
        <taxon>Chondrichthyes</taxon>
        <taxon>Elasmobranchii</taxon>
        <taxon>Galeomorphii</taxon>
        <taxon>Galeoidea</taxon>
        <taxon>Carcharhiniformes</taxon>
        <taxon>Scyliorhinidae</taxon>
        <taxon>Scyliorhinus</taxon>
    </lineage>
</organism>
<accession>A0A401NMC2</accession>
<evidence type="ECO:0000313" key="3">
    <source>
        <dbReference type="Proteomes" id="UP000288216"/>
    </source>
</evidence>
<gene>
    <name evidence="2" type="ORF">scyTo_0014425</name>
</gene>
<sequence>MLVRDLECRQRGEKSHTELKNTKQALNHKSKPAKKTSAVWRNKTEHEEAGSNGQQFSLLVDALYKEKLKHLPLMPTKIFLKTYIGKSVRMMGRAEVNVKLNEQTVITVCGERQLPSFSWMVMDGEDPVKLGRYIASQQKKLV</sequence>
<dbReference type="EMBL" id="BFAA01007737">
    <property type="protein sequence ID" value="GCB62026.1"/>
    <property type="molecule type" value="Genomic_DNA"/>
</dbReference>
<evidence type="ECO:0000256" key="1">
    <source>
        <dbReference type="SAM" id="MobiDB-lite"/>
    </source>
</evidence>
<dbReference type="Proteomes" id="UP000288216">
    <property type="component" value="Unassembled WGS sequence"/>
</dbReference>
<protein>
    <submittedName>
        <fullName evidence="2">Uncharacterized protein</fullName>
    </submittedName>
</protein>